<protein>
    <submittedName>
        <fullName evidence="1">Uncharacterized protein</fullName>
    </submittedName>
</protein>
<gene>
    <name evidence="1" type="ORF">DET59_102320</name>
</gene>
<dbReference type="RefSeq" id="WP_113968327.1">
    <property type="nucleotide sequence ID" value="NZ_QNRJ01000002.1"/>
</dbReference>
<proteinExistence type="predicted"/>
<evidence type="ECO:0000313" key="1">
    <source>
        <dbReference type="EMBL" id="RBP06933.1"/>
    </source>
</evidence>
<reference evidence="1 2" key="1">
    <citation type="submission" date="2018-06" db="EMBL/GenBank/DDBJ databases">
        <title>Freshwater and sediment microbial communities from various areas in North America, analyzing microbe dynamics in response to fracking.</title>
        <authorList>
            <person name="Lamendella R."/>
        </authorList>
    </citation>
    <scope>NUCLEOTIDE SEQUENCE [LARGE SCALE GENOMIC DNA]</scope>
    <source>
        <strain evidence="1 2">97B</strain>
    </source>
</reference>
<dbReference type="OrthoDB" id="2431422at2"/>
<name>A0A366EX06_9BACI</name>
<comment type="caution">
    <text evidence="1">The sequence shown here is derived from an EMBL/GenBank/DDBJ whole genome shotgun (WGS) entry which is preliminary data.</text>
</comment>
<dbReference type="EMBL" id="QNRJ01000002">
    <property type="protein sequence ID" value="RBP06933.1"/>
    <property type="molecule type" value="Genomic_DNA"/>
</dbReference>
<sequence>MKRILFTFGLLMILISSSILFFQWMGFTTESAEETGAVKVNQSYSITHEENTFFVTQTIHFLSTIPKQITIQWPSDAKDFSCVNDRGDKCLTKENGEFQLSDLYKDLKEITITYSFEQQIKTEGMLVKDWHPALSSIETLNTDIHITEKSLKTGKWVAGYKSASHKKKNYIDYYSFIGQGEPSALYWSGNPLMEKASSTVRMLYDRTGTKEAEAVQPGSFEGFVTVIITDKIEPYVSPYLIVRNTAERELLNELKGSLLYQQYFSTDEEAWLKEFIVSILLGKQPHTSKSAWAYKEVMEGLTSSQLDVFKRRMEEDKTKTVDTTKLDRMLGKVTGFDSTFFAESVNGKENVPMILKSNNPVLLNKNSHNLSYILYKQKELIQFPQAVKALGLDIQEIKPNVFFTSLNGNTFRFYVNEDYFIYNEENYGLLTNPIQTVGDSIYMDVHWFEKLFKVEVTNKEASSRDDEGT</sequence>
<evidence type="ECO:0000313" key="2">
    <source>
        <dbReference type="Proteomes" id="UP000252118"/>
    </source>
</evidence>
<dbReference type="AlphaFoldDB" id="A0A366EX06"/>
<accession>A0A366EX06</accession>
<dbReference type="Proteomes" id="UP000252118">
    <property type="component" value="Unassembled WGS sequence"/>
</dbReference>
<organism evidence="1 2">
    <name type="scientific">Rossellomorea aquimaris</name>
    <dbReference type="NCBI Taxonomy" id="189382"/>
    <lineage>
        <taxon>Bacteria</taxon>
        <taxon>Bacillati</taxon>
        <taxon>Bacillota</taxon>
        <taxon>Bacilli</taxon>
        <taxon>Bacillales</taxon>
        <taxon>Bacillaceae</taxon>
        <taxon>Rossellomorea</taxon>
    </lineage>
</organism>